<comment type="similarity">
    <text evidence="1">Belongs to the UDPGP type 2 family.</text>
</comment>
<protein>
    <recommendedName>
        <fullName evidence="2">UTP--glucose-1-phosphate uridylyltransferase</fullName>
        <ecNumber evidence="2">2.7.7.9</ecNumber>
    </recommendedName>
</protein>
<dbReference type="Pfam" id="PF00483">
    <property type="entry name" value="NTP_transferase"/>
    <property type="match status" value="1"/>
</dbReference>
<comment type="caution">
    <text evidence="7">The sequence shown here is derived from an EMBL/GenBank/DDBJ whole genome shotgun (WGS) entry which is preliminary data.</text>
</comment>
<dbReference type="PANTHER" id="PTHR43197">
    <property type="entry name" value="UTP--GLUCOSE-1-PHOSPHATE URIDYLYLTRANSFERASE"/>
    <property type="match status" value="1"/>
</dbReference>
<dbReference type="InterPro" id="IPR005835">
    <property type="entry name" value="NTP_transferase_dom"/>
</dbReference>
<sequence length="307" mass="33772">MQSSPHLLIQTPMNNRPITKAVFLVAGMGTRALPASKAMPKEMFPIVDKPILQYIVEEFVEAGIKDIIFVTSNGKAAIENHFDRNFELEYRLEQSGKTELLAKVKNVGKLANFAYVRQDKPLGDGHALLAAIPFIDEGEAVAVCYGDDLIEGTSGPAIGQLMDVYNEFGGCVTLVEDVGIDRVERFGVIDGEPVNDVAWKVSKFVEKPAKKDAPSTYAHIGREILTTEYINVLKNEPKDASGEIRLANAFDSYIKTGGTLHARILDGTWWDCGTNLAYAKTSIAYALKHADMKDDILAYMRSLIDQA</sequence>
<dbReference type="InterPro" id="IPR029044">
    <property type="entry name" value="Nucleotide-diphossugar_trans"/>
</dbReference>
<name>A0A2H0RLN9_9BACT</name>
<organism evidence="7 8">
    <name type="scientific">Candidatus Uhrbacteria bacterium CG10_big_fil_rev_8_21_14_0_10_50_16</name>
    <dbReference type="NCBI Taxonomy" id="1975039"/>
    <lineage>
        <taxon>Bacteria</taxon>
        <taxon>Candidatus Uhriibacteriota</taxon>
    </lineage>
</organism>
<evidence type="ECO:0000256" key="2">
    <source>
        <dbReference type="ARBA" id="ARBA00012415"/>
    </source>
</evidence>
<dbReference type="GO" id="GO:0006011">
    <property type="term" value="P:UDP-alpha-D-glucose metabolic process"/>
    <property type="evidence" value="ECO:0007669"/>
    <property type="project" value="InterPro"/>
</dbReference>
<evidence type="ECO:0000256" key="4">
    <source>
        <dbReference type="ARBA" id="ARBA00022695"/>
    </source>
</evidence>
<evidence type="ECO:0000313" key="8">
    <source>
        <dbReference type="Proteomes" id="UP000230084"/>
    </source>
</evidence>
<accession>A0A2H0RLN9</accession>
<dbReference type="CDD" id="cd02541">
    <property type="entry name" value="UGPase_prokaryotic"/>
    <property type="match status" value="1"/>
</dbReference>
<comment type="catalytic activity">
    <reaction evidence="5">
        <text>alpha-D-glucose 1-phosphate + UTP + H(+) = UDP-alpha-D-glucose + diphosphate</text>
        <dbReference type="Rhea" id="RHEA:19889"/>
        <dbReference type="ChEBI" id="CHEBI:15378"/>
        <dbReference type="ChEBI" id="CHEBI:33019"/>
        <dbReference type="ChEBI" id="CHEBI:46398"/>
        <dbReference type="ChEBI" id="CHEBI:58601"/>
        <dbReference type="ChEBI" id="CHEBI:58885"/>
        <dbReference type="EC" id="2.7.7.9"/>
    </reaction>
</comment>
<evidence type="ECO:0000259" key="6">
    <source>
        <dbReference type="Pfam" id="PF00483"/>
    </source>
</evidence>
<evidence type="ECO:0000256" key="1">
    <source>
        <dbReference type="ARBA" id="ARBA00006890"/>
    </source>
</evidence>
<keyword evidence="4 7" id="KW-0548">Nucleotidyltransferase</keyword>
<dbReference type="Gene3D" id="3.90.550.10">
    <property type="entry name" value="Spore Coat Polysaccharide Biosynthesis Protein SpsA, Chain A"/>
    <property type="match status" value="1"/>
</dbReference>
<dbReference type="AlphaFoldDB" id="A0A2H0RLN9"/>
<dbReference type="PANTHER" id="PTHR43197:SF1">
    <property type="entry name" value="UTP--GLUCOSE-1-PHOSPHATE URIDYLYLTRANSFERASE"/>
    <property type="match status" value="1"/>
</dbReference>
<evidence type="ECO:0000256" key="5">
    <source>
        <dbReference type="ARBA" id="ARBA00048128"/>
    </source>
</evidence>
<keyword evidence="3 7" id="KW-0808">Transferase</keyword>
<evidence type="ECO:0000256" key="3">
    <source>
        <dbReference type="ARBA" id="ARBA00022679"/>
    </source>
</evidence>
<dbReference type="EC" id="2.7.7.9" evidence="2"/>
<dbReference type="Proteomes" id="UP000230084">
    <property type="component" value="Unassembled WGS sequence"/>
</dbReference>
<evidence type="ECO:0000313" key="7">
    <source>
        <dbReference type="EMBL" id="PIR47462.1"/>
    </source>
</evidence>
<reference evidence="7 8" key="1">
    <citation type="submission" date="2017-09" db="EMBL/GenBank/DDBJ databases">
        <title>Depth-based differentiation of microbial function through sediment-hosted aquifers and enrichment of novel symbionts in the deep terrestrial subsurface.</title>
        <authorList>
            <person name="Probst A.J."/>
            <person name="Ladd B."/>
            <person name="Jarett J.K."/>
            <person name="Geller-Mcgrath D.E."/>
            <person name="Sieber C.M."/>
            <person name="Emerson J.B."/>
            <person name="Anantharaman K."/>
            <person name="Thomas B.C."/>
            <person name="Malmstrom R."/>
            <person name="Stieglmeier M."/>
            <person name="Klingl A."/>
            <person name="Woyke T."/>
            <person name="Ryan C.M."/>
            <person name="Banfield J.F."/>
        </authorList>
    </citation>
    <scope>NUCLEOTIDE SEQUENCE [LARGE SCALE GENOMIC DNA]</scope>
    <source>
        <strain evidence="7">CG10_big_fil_rev_8_21_14_0_10_50_16</strain>
    </source>
</reference>
<dbReference type="EMBL" id="PCYM01000006">
    <property type="protein sequence ID" value="PIR47462.1"/>
    <property type="molecule type" value="Genomic_DNA"/>
</dbReference>
<proteinExistence type="inferred from homology"/>
<dbReference type="SUPFAM" id="SSF53448">
    <property type="entry name" value="Nucleotide-diphospho-sugar transferases"/>
    <property type="match status" value="1"/>
</dbReference>
<dbReference type="GO" id="GO:0003983">
    <property type="term" value="F:UTP:glucose-1-phosphate uridylyltransferase activity"/>
    <property type="evidence" value="ECO:0007669"/>
    <property type="project" value="UniProtKB-EC"/>
</dbReference>
<feature type="domain" description="Nucleotidyl transferase" evidence="6">
    <location>
        <begin position="20"/>
        <end position="282"/>
    </location>
</feature>
<dbReference type="InterPro" id="IPR005771">
    <property type="entry name" value="GalU_uridylyltTrfase_bac/arc"/>
</dbReference>
<gene>
    <name evidence="7" type="ORF">COV06_03320</name>
</gene>